<dbReference type="InterPro" id="IPR023210">
    <property type="entry name" value="NADP_OxRdtase_dom"/>
</dbReference>
<name>E1SLH6_FERBD</name>
<organism evidence="6 7">
    <name type="scientific">Ferrimonas balearica (strain DSM 9799 / CCM 4581 / KCTC 23876 / PAT)</name>
    <dbReference type="NCBI Taxonomy" id="550540"/>
    <lineage>
        <taxon>Bacteria</taxon>
        <taxon>Pseudomonadati</taxon>
        <taxon>Pseudomonadota</taxon>
        <taxon>Gammaproteobacteria</taxon>
        <taxon>Alteromonadales</taxon>
        <taxon>Ferrimonadaceae</taxon>
        <taxon>Ferrimonas</taxon>
    </lineage>
</organism>
<dbReference type="Proteomes" id="UP000006683">
    <property type="component" value="Chromosome"/>
</dbReference>
<dbReference type="HOGENOM" id="CLU_023205_2_0_6"/>
<keyword evidence="1" id="KW-0521">NADP</keyword>
<dbReference type="Gene3D" id="3.20.20.100">
    <property type="entry name" value="NADP-dependent oxidoreductase domain"/>
    <property type="match status" value="1"/>
</dbReference>
<evidence type="ECO:0000256" key="1">
    <source>
        <dbReference type="ARBA" id="ARBA00022857"/>
    </source>
</evidence>
<dbReference type="PANTHER" id="PTHR43364">
    <property type="entry name" value="NADH-SPECIFIC METHYLGLYOXAL REDUCTASE-RELATED"/>
    <property type="match status" value="1"/>
</dbReference>
<dbReference type="KEGG" id="fbl:Fbal_3328"/>
<dbReference type="Pfam" id="PF00248">
    <property type="entry name" value="Aldo_ket_red"/>
    <property type="match status" value="1"/>
</dbReference>
<dbReference type="InterPro" id="IPR036812">
    <property type="entry name" value="NAD(P)_OxRdtase_dom_sf"/>
</dbReference>
<evidence type="ECO:0000256" key="3">
    <source>
        <dbReference type="ARBA" id="ARBA00038157"/>
    </source>
</evidence>
<dbReference type="AlphaFoldDB" id="E1SLH6"/>
<dbReference type="GeneID" id="67183544"/>
<dbReference type="FunFam" id="3.20.20.100:FF:000005">
    <property type="entry name" value="NADP(H)-dependent aldo-keto reductase"/>
    <property type="match status" value="1"/>
</dbReference>
<gene>
    <name evidence="6" type="ordered locus">Fbal_3328</name>
</gene>
<dbReference type="InterPro" id="IPR020471">
    <property type="entry name" value="AKR"/>
</dbReference>
<feature type="domain" description="NADP-dependent oxidoreductase" evidence="5">
    <location>
        <begin position="16"/>
        <end position="329"/>
    </location>
</feature>
<comment type="similarity">
    <text evidence="3">Belongs to the aldo/keto reductase family. Aldo/keto reductase 2 subfamily.</text>
</comment>
<evidence type="ECO:0000256" key="2">
    <source>
        <dbReference type="ARBA" id="ARBA00023002"/>
    </source>
</evidence>
<dbReference type="SUPFAM" id="SSF51430">
    <property type="entry name" value="NAD(P)-linked oxidoreductase"/>
    <property type="match status" value="1"/>
</dbReference>
<keyword evidence="2" id="KW-0560">Oxidoreductase</keyword>
<protein>
    <recommendedName>
        <fullName evidence="4">Protein tas</fullName>
    </recommendedName>
</protein>
<dbReference type="CDD" id="cd19094">
    <property type="entry name" value="AKR_Tas-like"/>
    <property type="match status" value="1"/>
</dbReference>
<keyword evidence="7" id="KW-1185">Reference proteome</keyword>
<accession>E1SLH6</accession>
<dbReference type="PRINTS" id="PR00069">
    <property type="entry name" value="ALDKETRDTASE"/>
</dbReference>
<dbReference type="STRING" id="550540.Fbal_3328"/>
<evidence type="ECO:0000313" key="7">
    <source>
        <dbReference type="Proteomes" id="UP000006683"/>
    </source>
</evidence>
<evidence type="ECO:0000313" key="6">
    <source>
        <dbReference type="EMBL" id="ADN77527.1"/>
    </source>
</evidence>
<dbReference type="eggNOG" id="COG0667">
    <property type="taxonomic scope" value="Bacteria"/>
</dbReference>
<dbReference type="NCBIfam" id="NF007912">
    <property type="entry name" value="PRK10625.1"/>
    <property type="match status" value="1"/>
</dbReference>
<dbReference type="RefSeq" id="WP_013346833.1">
    <property type="nucleotide sequence ID" value="NC_014541.1"/>
</dbReference>
<dbReference type="EMBL" id="CP002209">
    <property type="protein sequence ID" value="ADN77527.1"/>
    <property type="molecule type" value="Genomic_DNA"/>
</dbReference>
<evidence type="ECO:0000259" key="5">
    <source>
        <dbReference type="Pfam" id="PF00248"/>
    </source>
</evidence>
<sequence length="345" mass="38030">MQLNRLPHSELRVSALGLGTMTFGEQNSAAEAFEQMDRAHGAGINLLDAAEMYPVPPRPETQGATETIIGDYLRQRGNRHQWVVATKVAAPGGPCDYLRPDMALDRRNLFAACDASLSRLGIECIDLYQVHWPHRRTNFFGQLGYEASEKESMTPILETLSALDDLVRAGKIRHIGLSNETPWGAMQYLHLADKHDLPRAVSIQNPYNLLNRSFEVGLAEIAQREPLPLLAYSPMAFGVLSGKYAGGTRPEGARLTRFERFKRYAGPAADAAVEDFLALANRFGLSPAQLALAFVRTRPFCASTLIGATTLAQLEQNLASVDLAWNDELEQALQALGDTHRYPCP</sequence>
<dbReference type="InterPro" id="IPR050523">
    <property type="entry name" value="AKR_Detox_Biosynth"/>
</dbReference>
<dbReference type="PANTHER" id="PTHR43364:SF4">
    <property type="entry name" value="NAD(P)-LINKED OXIDOREDUCTASE SUPERFAMILY PROTEIN"/>
    <property type="match status" value="1"/>
</dbReference>
<reference evidence="6 7" key="1">
    <citation type="journal article" date="2010" name="Stand. Genomic Sci.">
        <title>Complete genome sequence of Ferrimonas balearica type strain (PAT).</title>
        <authorList>
            <person name="Nolan M."/>
            <person name="Sikorski J."/>
            <person name="Davenport K."/>
            <person name="Lucas S."/>
            <person name="Glavina Del Rio T."/>
            <person name="Tice H."/>
            <person name="Cheng J."/>
            <person name="Goodwin L."/>
            <person name="Pitluck S."/>
            <person name="Liolios K."/>
            <person name="Ivanova N."/>
            <person name="Mavromatis K."/>
            <person name="Ovchinnikova G."/>
            <person name="Pati A."/>
            <person name="Chen A."/>
            <person name="Palaniappan K."/>
            <person name="Land M."/>
            <person name="Hauser L."/>
            <person name="Chang Y."/>
            <person name="Jeffries C."/>
            <person name="Tapia R."/>
            <person name="Brettin T."/>
            <person name="Detter J."/>
            <person name="Han C."/>
            <person name="Yasawong M."/>
            <person name="Rohde M."/>
            <person name="Tindall B."/>
            <person name="Goker M."/>
            <person name="Woyke T."/>
            <person name="Bristow J."/>
            <person name="Eisen J."/>
            <person name="Markowitz V."/>
            <person name="Hugenholtz P."/>
            <person name="Kyrpides N."/>
            <person name="Klenk H."/>
            <person name="Lapidus A."/>
        </authorList>
    </citation>
    <scope>NUCLEOTIDE SEQUENCE [LARGE SCALE GENOMIC DNA]</scope>
    <source>
        <strain evidence="7">DSM 9799 / CCM 4581 / KCTC 23876 / PAT</strain>
    </source>
</reference>
<proteinExistence type="inferred from homology"/>
<dbReference type="GO" id="GO:0016491">
    <property type="term" value="F:oxidoreductase activity"/>
    <property type="evidence" value="ECO:0007669"/>
    <property type="project" value="UniProtKB-KW"/>
</dbReference>
<evidence type="ECO:0000256" key="4">
    <source>
        <dbReference type="ARBA" id="ARBA00070119"/>
    </source>
</evidence>
<dbReference type="OrthoDB" id="9772407at2"/>